<feature type="signal peptide" evidence="1">
    <location>
        <begin position="1"/>
        <end position="23"/>
    </location>
</feature>
<organism evidence="2 3">
    <name type="scientific">Catalinimonas alkaloidigena</name>
    <dbReference type="NCBI Taxonomy" id="1075417"/>
    <lineage>
        <taxon>Bacteria</taxon>
        <taxon>Pseudomonadati</taxon>
        <taxon>Bacteroidota</taxon>
        <taxon>Cytophagia</taxon>
        <taxon>Cytophagales</taxon>
        <taxon>Catalimonadaceae</taxon>
        <taxon>Catalinimonas</taxon>
    </lineage>
</organism>
<dbReference type="AlphaFoldDB" id="A0A1G9PMZ1"/>
<dbReference type="STRING" id="1075417.SAMN05421823_109246"/>
<feature type="chain" id="PRO_5011597961" description="YfiR family protein" evidence="1">
    <location>
        <begin position="24"/>
        <end position="179"/>
    </location>
</feature>
<accession>A0A1G9PMZ1</accession>
<evidence type="ECO:0000313" key="2">
    <source>
        <dbReference type="EMBL" id="SDM00198.1"/>
    </source>
</evidence>
<dbReference type="Proteomes" id="UP000198510">
    <property type="component" value="Unassembled WGS sequence"/>
</dbReference>
<dbReference type="EMBL" id="FNFO01000009">
    <property type="protein sequence ID" value="SDM00198.1"/>
    <property type="molecule type" value="Genomic_DNA"/>
</dbReference>
<dbReference type="Pfam" id="PF13689">
    <property type="entry name" value="DUF4154"/>
    <property type="match status" value="1"/>
</dbReference>
<evidence type="ECO:0000256" key="1">
    <source>
        <dbReference type="SAM" id="SignalP"/>
    </source>
</evidence>
<evidence type="ECO:0000313" key="3">
    <source>
        <dbReference type="Proteomes" id="UP000198510"/>
    </source>
</evidence>
<gene>
    <name evidence="2" type="ORF">SAMN05421823_109246</name>
</gene>
<dbReference type="InterPro" id="IPR025293">
    <property type="entry name" value="YfiR/HmsC-like"/>
</dbReference>
<dbReference type="OrthoDB" id="1342147at2"/>
<proteinExistence type="predicted"/>
<protein>
    <recommendedName>
        <fullName evidence="4">YfiR family protein</fullName>
    </recommendedName>
</protein>
<keyword evidence="3" id="KW-1185">Reference proteome</keyword>
<name>A0A1G9PMZ1_9BACT</name>
<evidence type="ECO:0008006" key="4">
    <source>
        <dbReference type="Google" id="ProtNLM"/>
    </source>
</evidence>
<sequence>MKMLLRTILVLFFCASGFWSCHAQSTRDFRAAERRVQSIFISNFTRYIQWPEGANQGTFCIGFLGTNHLQQEVEAMAKTKTVNGRPMRVAQYGQPGEIPEQCHMLIISPENSHQLAEVLRRTRGKPMLIVTQKDGLGKAGSLINFISIDGQPTFEVNVGALEQNQLRCAQQLLRQAVLP</sequence>
<keyword evidence="1" id="KW-0732">Signal</keyword>
<reference evidence="2 3" key="1">
    <citation type="submission" date="2016-10" db="EMBL/GenBank/DDBJ databases">
        <authorList>
            <person name="de Groot N.N."/>
        </authorList>
    </citation>
    <scope>NUCLEOTIDE SEQUENCE [LARGE SCALE GENOMIC DNA]</scope>
    <source>
        <strain evidence="2 3">DSM 25186</strain>
    </source>
</reference>